<dbReference type="WBParaSite" id="nRc.2.0.1.t19514-RA">
    <property type="protein sequence ID" value="nRc.2.0.1.t19514-RA"/>
    <property type="gene ID" value="nRc.2.0.1.g19514"/>
</dbReference>
<reference evidence="2" key="1">
    <citation type="submission" date="2022-11" db="UniProtKB">
        <authorList>
            <consortium name="WormBaseParasite"/>
        </authorList>
    </citation>
    <scope>IDENTIFICATION</scope>
</reference>
<protein>
    <submittedName>
        <fullName evidence="2">Uncharacterized protein</fullName>
    </submittedName>
</protein>
<sequence>MLISSMLYQFLNDTHRKTLGLPPPNWSDLLQLARFRKVLSYNRKTISFSDVFFELNDLNDELG</sequence>
<keyword evidence="1" id="KW-1185">Reference proteome</keyword>
<evidence type="ECO:0000313" key="1">
    <source>
        <dbReference type="Proteomes" id="UP000887565"/>
    </source>
</evidence>
<dbReference type="Proteomes" id="UP000887565">
    <property type="component" value="Unplaced"/>
</dbReference>
<proteinExistence type="predicted"/>
<dbReference type="AlphaFoldDB" id="A0A915J099"/>
<accession>A0A915J099</accession>
<name>A0A915J099_ROMCU</name>
<evidence type="ECO:0000313" key="2">
    <source>
        <dbReference type="WBParaSite" id="nRc.2.0.1.t19514-RA"/>
    </source>
</evidence>
<organism evidence="1 2">
    <name type="scientific">Romanomermis culicivorax</name>
    <name type="common">Nematode worm</name>
    <dbReference type="NCBI Taxonomy" id="13658"/>
    <lineage>
        <taxon>Eukaryota</taxon>
        <taxon>Metazoa</taxon>
        <taxon>Ecdysozoa</taxon>
        <taxon>Nematoda</taxon>
        <taxon>Enoplea</taxon>
        <taxon>Dorylaimia</taxon>
        <taxon>Mermithida</taxon>
        <taxon>Mermithoidea</taxon>
        <taxon>Mermithidae</taxon>
        <taxon>Romanomermis</taxon>
    </lineage>
</organism>